<comment type="caution">
    <text evidence="16">The sequence shown here is derived from an EMBL/GenBank/DDBJ whole genome shotgun (WGS) entry which is preliminary data.</text>
</comment>
<protein>
    <recommendedName>
        <fullName evidence="15">Zn(2)-C6 fungal-type domain-containing protein</fullName>
    </recommendedName>
</protein>
<keyword evidence="11 13" id="KW-0326">Glycosidase</keyword>
<name>A0A4V5N3F4_9PEZI</name>
<dbReference type="Pfam" id="PF00295">
    <property type="entry name" value="Glyco_hydro_28"/>
    <property type="match status" value="1"/>
</dbReference>
<dbReference type="InterPro" id="IPR036864">
    <property type="entry name" value="Zn2-C6_fun-type_DNA-bd_sf"/>
</dbReference>
<dbReference type="EMBL" id="NAJL01000056">
    <property type="protein sequence ID" value="TKA23399.1"/>
    <property type="molecule type" value="Genomic_DNA"/>
</dbReference>
<accession>A0A4V5N3F4</accession>
<evidence type="ECO:0000256" key="12">
    <source>
        <dbReference type="ARBA" id="ARBA00023316"/>
    </source>
</evidence>
<dbReference type="SMART" id="SM00906">
    <property type="entry name" value="Fungal_trans"/>
    <property type="match status" value="1"/>
</dbReference>
<dbReference type="Pfam" id="PF00172">
    <property type="entry name" value="Zn_clus"/>
    <property type="match status" value="1"/>
</dbReference>
<dbReference type="SMART" id="SM00066">
    <property type="entry name" value="GAL4"/>
    <property type="match status" value="1"/>
</dbReference>
<dbReference type="GO" id="GO:0006351">
    <property type="term" value="P:DNA-templated transcription"/>
    <property type="evidence" value="ECO:0007669"/>
    <property type="project" value="InterPro"/>
</dbReference>
<dbReference type="OrthoDB" id="187139at2759"/>
<keyword evidence="10" id="KW-0539">Nucleus</keyword>
<proteinExistence type="inferred from homology"/>
<dbReference type="GO" id="GO:0008270">
    <property type="term" value="F:zinc ion binding"/>
    <property type="evidence" value="ECO:0007669"/>
    <property type="project" value="InterPro"/>
</dbReference>
<evidence type="ECO:0000313" key="16">
    <source>
        <dbReference type="EMBL" id="TKA23399.1"/>
    </source>
</evidence>
<dbReference type="InterPro" id="IPR001138">
    <property type="entry name" value="Zn2Cys6_DnaBD"/>
</dbReference>
<dbReference type="Gene3D" id="4.10.240.10">
    <property type="entry name" value="Zn(2)-C6 fungal-type DNA-binding domain"/>
    <property type="match status" value="1"/>
</dbReference>
<evidence type="ECO:0000256" key="14">
    <source>
        <dbReference type="SAM" id="MobiDB-lite"/>
    </source>
</evidence>
<dbReference type="Gene3D" id="2.160.20.10">
    <property type="entry name" value="Single-stranded right-handed beta-helix, Pectin lyase-like"/>
    <property type="match status" value="1"/>
</dbReference>
<dbReference type="Proteomes" id="UP000308549">
    <property type="component" value="Unassembled WGS sequence"/>
</dbReference>
<dbReference type="GO" id="GO:0003677">
    <property type="term" value="F:DNA binding"/>
    <property type="evidence" value="ECO:0007669"/>
    <property type="project" value="InterPro"/>
</dbReference>
<evidence type="ECO:0000256" key="4">
    <source>
        <dbReference type="ARBA" id="ARBA00022525"/>
    </source>
</evidence>
<dbReference type="GO" id="GO:0004650">
    <property type="term" value="F:polygalacturonase activity"/>
    <property type="evidence" value="ECO:0007669"/>
    <property type="project" value="InterPro"/>
</dbReference>
<keyword evidence="7 13" id="KW-0378">Hydrolase</keyword>
<organism evidence="16 17">
    <name type="scientific">Salinomyces thailandicus</name>
    <dbReference type="NCBI Taxonomy" id="706561"/>
    <lineage>
        <taxon>Eukaryota</taxon>
        <taxon>Fungi</taxon>
        <taxon>Dikarya</taxon>
        <taxon>Ascomycota</taxon>
        <taxon>Pezizomycotina</taxon>
        <taxon>Dothideomycetes</taxon>
        <taxon>Dothideomycetidae</taxon>
        <taxon>Mycosphaerellales</taxon>
        <taxon>Teratosphaeriaceae</taxon>
        <taxon>Salinomyces</taxon>
    </lineage>
</organism>
<keyword evidence="12" id="KW-0961">Cell wall biogenesis/degradation</keyword>
<evidence type="ECO:0000256" key="3">
    <source>
        <dbReference type="ARBA" id="ARBA00008834"/>
    </source>
</evidence>
<evidence type="ECO:0000256" key="11">
    <source>
        <dbReference type="ARBA" id="ARBA00023295"/>
    </source>
</evidence>
<dbReference type="SUPFAM" id="SSF57701">
    <property type="entry name" value="Zn2/Cys6 DNA-binding domain"/>
    <property type="match status" value="1"/>
</dbReference>
<evidence type="ECO:0000313" key="17">
    <source>
        <dbReference type="Proteomes" id="UP000308549"/>
    </source>
</evidence>
<evidence type="ECO:0000256" key="10">
    <source>
        <dbReference type="ARBA" id="ARBA00023242"/>
    </source>
</evidence>
<dbReference type="InterPro" id="IPR007219">
    <property type="entry name" value="XnlR_reg_dom"/>
</dbReference>
<dbReference type="SUPFAM" id="SSF51126">
    <property type="entry name" value="Pectin lyase-like"/>
    <property type="match status" value="1"/>
</dbReference>
<evidence type="ECO:0000256" key="2">
    <source>
        <dbReference type="ARBA" id="ARBA00004613"/>
    </source>
</evidence>
<comment type="similarity">
    <text evidence="3 13">Belongs to the glycosyl hydrolase 28 family.</text>
</comment>
<dbReference type="PROSITE" id="PS50048">
    <property type="entry name" value="ZN2_CY6_FUNGAL_2"/>
    <property type="match status" value="1"/>
</dbReference>
<gene>
    <name evidence="16" type="ORF">B0A50_07275</name>
</gene>
<dbReference type="PANTHER" id="PTHR47338:SF23">
    <property type="entry name" value="ZN(II)2CYS6 TRANSCRIPTION FACTOR (EUROFUNG)"/>
    <property type="match status" value="1"/>
</dbReference>
<evidence type="ECO:0000256" key="8">
    <source>
        <dbReference type="ARBA" id="ARBA00023015"/>
    </source>
</evidence>
<keyword evidence="4" id="KW-0964">Secreted</keyword>
<dbReference type="GO" id="GO:0005634">
    <property type="term" value="C:nucleus"/>
    <property type="evidence" value="ECO:0007669"/>
    <property type="project" value="UniProtKB-SubCell"/>
</dbReference>
<evidence type="ECO:0000256" key="9">
    <source>
        <dbReference type="ARBA" id="ARBA00023163"/>
    </source>
</evidence>
<evidence type="ECO:0000256" key="6">
    <source>
        <dbReference type="ARBA" id="ARBA00022729"/>
    </source>
</evidence>
<dbReference type="GO" id="GO:0005576">
    <property type="term" value="C:extracellular region"/>
    <property type="evidence" value="ECO:0007669"/>
    <property type="project" value="UniProtKB-SubCell"/>
</dbReference>
<dbReference type="InterPro" id="IPR012334">
    <property type="entry name" value="Pectin_lyas_fold"/>
</dbReference>
<keyword evidence="9" id="KW-0804">Transcription</keyword>
<dbReference type="CDD" id="cd12148">
    <property type="entry name" value="fungal_TF_MHR"/>
    <property type="match status" value="1"/>
</dbReference>
<dbReference type="GO" id="GO:0000981">
    <property type="term" value="F:DNA-binding transcription factor activity, RNA polymerase II-specific"/>
    <property type="evidence" value="ECO:0007669"/>
    <property type="project" value="InterPro"/>
</dbReference>
<sequence length="1191" mass="130769">MVANGTGLTEEEGARQPSGKRKRRALSDDQAAGSEVAGGEEVPACQSCRKRKAKCSREQPCSVCERFSIDCVYDDRRQRPGMRTGAVEALTRRVSSLEQLVLGQAVLLRPLLLAGRADRLGAGDVSLSGSLEDQTLALKSLLAETAAEQQGLGLALPSPRPAIAAPVFPTTPSSDALSATDRLALPSNWRQLVEVYFEQIHRWIPVLHVRTFRQHLDDPAQLQRIDTVIHAIVSICLRLCPGTLSANPRQVEQICLHHRHAVMLRSMETFSVENLQASIIIAFDTIGSGRGPSAWSMIGSMARNVEQMQLSVEETAEADGQTRRKPIISRTTFLRPPTTWIEAEARRRIFWTVFLMDRFCSVATGTQRQPSDDDEIQCMGGFAFSIEAMENLNLISTVFLRHPIKFHDAKEAQMWLLQFKELDLRLVKWRLFLPAQWAEATSPDINGGMDPNLVLAHMAHNAAVLQLHQSVAYPPIELQVIAAALPSASSAKTCAHAAGEISAIADEYVRRSHGVVHPLVSFCLFLAGRVLVAHSICLGEPLSPIFEQILQTFTVLSLRWPAGTASSTEDMDDLASKFSKRLQQCRQRAQLETCKPAYANGSGGALEDHDESLEDVSQELGTEHVEAVTPPGVASSTDRLWPASLMPSPSYLPPTSLNPNGGQHAAFPSITDPNLQFHIPLAADTNGESSQWFDDSFEQVHVASLIFASFMFSALAAGVTGPTAYNNGSTLTTYPKPAGMPDSINYTVTVQAPGGSPKQLDIYQAQLGQVNLTSGSGISYNTSFAFFDFSDTAKVSVQYSPGIKTVDIRPHSYGITPTVDHDMITFTLDRPRDVVIQVNDDIFGTLQLFSNYIEDDIPAPNSTDILYFGPGINNGTANISTNGTLDVPSGKIVYIAGGGVLEAQVRFANVSNAGLRGRGVLSQNPGGAFRVDYSSDITISDVIVANPQGYAARIGNSQGVHISGLRAFSSAGWGDGIDSFCSQDVLLEKLFMRNSDDNIALYQHRWDYYGDSRNLTVRDSTLWADYAHPIMMGTHGNTANPETMDGVTIQNIDILDQHEPQMWYQGCLAINEGDSNTIQNVWAEDIRVENFRWGQLVNIRTMFNEKYNTSPGKKIQNVTIKDLTYHGDRANPSLLLGYDEERPVTNITFVNLEVNGKLIYDDMQKPSWYYTADEVPMFANSHVKDLVFLKE</sequence>
<feature type="region of interest" description="Disordered" evidence="14">
    <location>
        <begin position="1"/>
        <end position="42"/>
    </location>
</feature>
<comment type="subcellular location">
    <subcellularLocation>
        <location evidence="1">Nucleus</location>
    </subcellularLocation>
    <subcellularLocation>
        <location evidence="2">Secreted</location>
    </subcellularLocation>
</comment>
<dbReference type="Pfam" id="PF04082">
    <property type="entry name" value="Fungal_trans"/>
    <property type="match status" value="1"/>
</dbReference>
<evidence type="ECO:0000256" key="1">
    <source>
        <dbReference type="ARBA" id="ARBA00004123"/>
    </source>
</evidence>
<evidence type="ECO:0000256" key="7">
    <source>
        <dbReference type="ARBA" id="ARBA00022801"/>
    </source>
</evidence>
<dbReference type="CDD" id="cd00067">
    <property type="entry name" value="GAL4"/>
    <property type="match status" value="1"/>
</dbReference>
<dbReference type="GO" id="GO:0005975">
    <property type="term" value="P:carbohydrate metabolic process"/>
    <property type="evidence" value="ECO:0007669"/>
    <property type="project" value="InterPro"/>
</dbReference>
<keyword evidence="5" id="KW-0479">Metal-binding</keyword>
<dbReference type="PANTHER" id="PTHR47338">
    <property type="entry name" value="ZN(II)2CYS6 TRANSCRIPTION FACTOR (EUROFUNG)-RELATED"/>
    <property type="match status" value="1"/>
</dbReference>
<dbReference type="AlphaFoldDB" id="A0A4V5N3F4"/>
<evidence type="ECO:0000256" key="13">
    <source>
        <dbReference type="RuleBase" id="RU361169"/>
    </source>
</evidence>
<evidence type="ECO:0000259" key="15">
    <source>
        <dbReference type="PROSITE" id="PS50048"/>
    </source>
</evidence>
<keyword evidence="6" id="KW-0732">Signal</keyword>
<dbReference type="InterPro" id="IPR050815">
    <property type="entry name" value="TF_fung"/>
</dbReference>
<dbReference type="PROSITE" id="PS00463">
    <property type="entry name" value="ZN2_CY6_FUNGAL_1"/>
    <property type="match status" value="1"/>
</dbReference>
<dbReference type="GO" id="GO:0071555">
    <property type="term" value="P:cell wall organization"/>
    <property type="evidence" value="ECO:0007669"/>
    <property type="project" value="UniProtKB-KW"/>
</dbReference>
<dbReference type="InterPro" id="IPR000743">
    <property type="entry name" value="Glyco_hydro_28"/>
</dbReference>
<evidence type="ECO:0000256" key="5">
    <source>
        <dbReference type="ARBA" id="ARBA00022723"/>
    </source>
</evidence>
<dbReference type="InterPro" id="IPR011050">
    <property type="entry name" value="Pectin_lyase_fold/virulence"/>
</dbReference>
<keyword evidence="17" id="KW-1185">Reference proteome</keyword>
<reference evidence="16 17" key="1">
    <citation type="submission" date="2017-03" db="EMBL/GenBank/DDBJ databases">
        <title>Genomes of endolithic fungi from Antarctica.</title>
        <authorList>
            <person name="Coleine C."/>
            <person name="Masonjones S."/>
            <person name="Stajich J.E."/>
        </authorList>
    </citation>
    <scope>NUCLEOTIDE SEQUENCE [LARGE SCALE GENOMIC DNA]</scope>
    <source>
        <strain evidence="16 17">CCFEE 6315</strain>
    </source>
</reference>
<feature type="domain" description="Zn(2)-C6 fungal-type" evidence="15">
    <location>
        <begin position="44"/>
        <end position="73"/>
    </location>
</feature>
<keyword evidence="8" id="KW-0805">Transcription regulation</keyword>